<evidence type="ECO:0000313" key="2">
    <source>
        <dbReference type="Proteomes" id="UP000245288"/>
    </source>
</evidence>
<dbReference type="OrthoDB" id="9941845at2"/>
<gene>
    <name evidence="1" type="ORF">LG34_04900</name>
</gene>
<dbReference type="AlphaFoldDB" id="A0A2V1JV50"/>
<dbReference type="EMBL" id="JRFU01000050">
    <property type="protein sequence ID" value="PWE87283.1"/>
    <property type="molecule type" value="Genomic_DNA"/>
</dbReference>
<protein>
    <recommendedName>
        <fullName evidence="3">Antitoxin VbhA domain-containing protein</fullName>
    </recommendedName>
</protein>
<evidence type="ECO:0008006" key="3">
    <source>
        <dbReference type="Google" id="ProtNLM"/>
    </source>
</evidence>
<evidence type="ECO:0000313" key="1">
    <source>
        <dbReference type="EMBL" id="PWE87283.1"/>
    </source>
</evidence>
<organism evidence="1 2">
    <name type="scientific">Eubacterium ramulus</name>
    <dbReference type="NCBI Taxonomy" id="39490"/>
    <lineage>
        <taxon>Bacteria</taxon>
        <taxon>Bacillati</taxon>
        <taxon>Bacillota</taxon>
        <taxon>Clostridia</taxon>
        <taxon>Eubacteriales</taxon>
        <taxon>Eubacteriaceae</taxon>
        <taxon>Eubacterium</taxon>
    </lineage>
</organism>
<comment type="caution">
    <text evidence="1">The sequence shown here is derived from an EMBL/GenBank/DDBJ whole genome shotgun (WGS) entry which is preliminary data.</text>
</comment>
<sequence>MSNKTIKPKQEKMIEQVIATMAVENMMLSRDCYKNLWAMASGEKTREQITHEITEKYKKKVLETG</sequence>
<accession>A0A2V1JV50</accession>
<dbReference type="RefSeq" id="WP_109215067.1">
    <property type="nucleotide sequence ID" value="NZ_CAJLEE010000007.1"/>
</dbReference>
<dbReference type="Proteomes" id="UP000245288">
    <property type="component" value="Unassembled WGS sequence"/>
</dbReference>
<proteinExistence type="predicted"/>
<reference evidence="1 2" key="1">
    <citation type="submission" date="2014-09" db="EMBL/GenBank/DDBJ databases">
        <title>Butyrate-producing bacteria isolated from human gut.</title>
        <authorList>
            <person name="Zhang Q."/>
            <person name="Zhao L."/>
        </authorList>
    </citation>
    <scope>NUCLEOTIDE SEQUENCE [LARGE SCALE GENOMIC DNA]</scope>
    <source>
        <strain evidence="1 2">21</strain>
    </source>
</reference>
<name>A0A2V1JV50_EUBRA</name>
<keyword evidence="2" id="KW-1185">Reference proteome</keyword>